<sequence length="452" mass="47479">MGSRVAFVRAPRGDATQAPPPIGAYGQLGTSARAAREDHTHEGVHQLVAGDGVAVTPSSGLGDVTVAVRHWRPPVPTASALPASGNETGDARVVLDEASIYVWTGVVWQRVTATGGGGGPGFDEWGAINRLYLGLEQVAAAGRPALTTLSERYDALVDDSGIDWTRSANVELRNGRIVAVPAQWVGFGDDWVRIPPRAGRVRTISVLASMAPGSFEQGLPSVLGAGDFEAGISGVVTPTPRMHNLATEGLPLSGAIADGSFDAGLTGVIAMLPAAARPPTSRKLKVTQRDDGEPARFVPLSPGGFDFGVQSVVDPWGRTGSFEGGVVSTIVARREVVQFATGPMAQVQAADGTFEAGVASVITRPLRRGGTPMAVSERIALPAVPARAYLTARSERVRYEVSRDDGVTWTPIEPDRVVDLSTQPVGVRLRVRAILDDEVRSYVEAWAYGASK</sequence>
<dbReference type="HOGENOM" id="CLU_605383_0_0_9"/>
<protein>
    <submittedName>
        <fullName evidence="2">Uncharacterized protein</fullName>
    </submittedName>
</protein>
<reference evidence="3" key="2">
    <citation type="journal article" date="2010" name="Stand. Genomic Sci.">
        <title>Complete genome sequence of Thermaerobacter marianensis type strain (7p75aT).</title>
        <authorList>
            <person name="Han C."/>
            <person name="Gu W."/>
            <person name="Zhang X."/>
            <person name="Lapidus A."/>
            <person name="Nolan M."/>
            <person name="Copeland A."/>
            <person name="Lucas S."/>
            <person name="Glavina Del Rio T."/>
            <person name="Tice H."/>
            <person name="Cheng J."/>
            <person name="Tapia R."/>
            <person name="Goodwin L."/>
            <person name="Pitluck S."/>
            <person name="Pagani I."/>
            <person name="Ivanova N."/>
            <person name="Mavromatis K."/>
            <person name="Mikhailova N."/>
            <person name="Pati A."/>
            <person name="Chen A."/>
            <person name="Palaniappan K."/>
            <person name="Land M."/>
            <person name="Hauser L."/>
            <person name="Chang Y."/>
            <person name="Jeffries C."/>
            <person name="Schneider S."/>
            <person name="Rohde M."/>
            <person name="Goker M."/>
            <person name="Pukall R."/>
            <person name="Woyke T."/>
            <person name="Bristow J."/>
            <person name="Eisen J."/>
            <person name="Markowitz V."/>
            <person name="Hugenholtz P."/>
            <person name="Kyrpides N."/>
            <person name="Klenk H."/>
            <person name="Detter J."/>
        </authorList>
    </citation>
    <scope>NUCLEOTIDE SEQUENCE [LARGE SCALE GENOMIC DNA]</scope>
    <source>
        <strain evidence="3">ATCC 700841 / DSM 12885 / JCM 10246 / 7p75a</strain>
    </source>
</reference>
<dbReference type="STRING" id="644966.Tmar_0055"/>
<evidence type="ECO:0000313" key="2">
    <source>
        <dbReference type="EMBL" id="ADU50180.1"/>
    </source>
</evidence>
<accession>E6SKJ3</accession>
<dbReference type="Proteomes" id="UP000008915">
    <property type="component" value="Chromosome"/>
</dbReference>
<gene>
    <name evidence="2" type="ordered locus">Tmar_0055</name>
</gene>
<proteinExistence type="predicted"/>
<dbReference type="OrthoDB" id="99456at2"/>
<evidence type="ECO:0000256" key="1">
    <source>
        <dbReference type="SAM" id="MobiDB-lite"/>
    </source>
</evidence>
<feature type="region of interest" description="Disordered" evidence="1">
    <location>
        <begin position="1"/>
        <end position="23"/>
    </location>
</feature>
<dbReference type="KEGG" id="tmr:Tmar_0055"/>
<reference evidence="2 3" key="1">
    <citation type="journal article" date="2010" name="Stand. Genomic Sci.">
        <title>Complete genome sequence of Thermaerobacter marianensis type strain (7p75a).</title>
        <authorList>
            <person name="Han C."/>
            <person name="Gu W."/>
            <person name="Zhang X."/>
            <person name="Lapidus A."/>
            <person name="Nolan M."/>
            <person name="Copeland A."/>
            <person name="Lucas S."/>
            <person name="Del Rio T.G."/>
            <person name="Tice H."/>
            <person name="Cheng J.F."/>
            <person name="Tapia R."/>
            <person name="Goodwin L."/>
            <person name="Pitluck S."/>
            <person name="Pagani I."/>
            <person name="Ivanova N."/>
            <person name="Mavromatis K."/>
            <person name="Mikhailova N."/>
            <person name="Pati A."/>
            <person name="Chen A."/>
            <person name="Palaniappan K."/>
            <person name="Land M."/>
            <person name="Hauser L."/>
            <person name="Chang Y.J."/>
            <person name="Jeffries C.D."/>
            <person name="Schneider S."/>
            <person name="Rohde M."/>
            <person name="Goker M."/>
            <person name="Pukall R."/>
            <person name="Woyke T."/>
            <person name="Bristow J."/>
            <person name="Eisen J.A."/>
            <person name="Markowitz V."/>
            <person name="Hugenholtz P."/>
            <person name="Kyrpides N.C."/>
            <person name="Klenk H.P."/>
            <person name="Detter J.C."/>
        </authorList>
    </citation>
    <scope>NUCLEOTIDE SEQUENCE [LARGE SCALE GENOMIC DNA]</scope>
    <source>
        <strain evidence="3">ATCC 700841 / DSM 12885 / JCM 10246 / 7p75a</strain>
    </source>
</reference>
<dbReference type="EMBL" id="CP002344">
    <property type="protein sequence ID" value="ADU50180.1"/>
    <property type="molecule type" value="Genomic_DNA"/>
</dbReference>
<evidence type="ECO:0000313" key="3">
    <source>
        <dbReference type="Proteomes" id="UP000008915"/>
    </source>
</evidence>
<dbReference type="RefSeq" id="WP_013494486.1">
    <property type="nucleotide sequence ID" value="NC_014831.1"/>
</dbReference>
<keyword evidence="3" id="KW-1185">Reference proteome</keyword>
<organism evidence="2 3">
    <name type="scientific">Thermaerobacter marianensis (strain ATCC 700841 / DSM 12885 / JCM 10246 / 7p75a)</name>
    <dbReference type="NCBI Taxonomy" id="644966"/>
    <lineage>
        <taxon>Bacteria</taxon>
        <taxon>Bacillati</taxon>
        <taxon>Bacillota</taxon>
        <taxon>Clostridia</taxon>
        <taxon>Eubacteriales</taxon>
        <taxon>Clostridiales Family XVII. Incertae Sedis</taxon>
        <taxon>Thermaerobacter</taxon>
    </lineage>
</organism>
<dbReference type="AlphaFoldDB" id="E6SKJ3"/>
<name>E6SKJ3_THEM7</name>